<comment type="similarity">
    <text evidence="9">Belongs to the G-protein coupled receptor 1 family.</text>
</comment>
<keyword evidence="3 9" id="KW-0812">Transmembrane</keyword>
<gene>
    <name evidence="10" type="ORF">PACLA_8A041393</name>
</gene>
<keyword evidence="7 9" id="KW-0675">Receptor</keyword>
<proteinExistence type="inferred from homology"/>
<evidence type="ECO:0000256" key="1">
    <source>
        <dbReference type="ARBA" id="ARBA00004651"/>
    </source>
</evidence>
<dbReference type="PANTHER" id="PTHR24249">
    <property type="entry name" value="HISTAMINE RECEPTOR-RELATED G-PROTEIN COUPLED RECEPTOR"/>
    <property type="match status" value="1"/>
</dbReference>
<keyword evidence="2" id="KW-1003">Cell membrane</keyword>
<comment type="subcellular location">
    <subcellularLocation>
        <location evidence="1">Cell membrane</location>
        <topology evidence="1">Multi-pass membrane protein</topology>
    </subcellularLocation>
</comment>
<evidence type="ECO:0000256" key="3">
    <source>
        <dbReference type="ARBA" id="ARBA00022692"/>
    </source>
</evidence>
<evidence type="ECO:0000256" key="6">
    <source>
        <dbReference type="ARBA" id="ARBA00023136"/>
    </source>
</evidence>
<evidence type="ECO:0000313" key="11">
    <source>
        <dbReference type="Proteomes" id="UP001152795"/>
    </source>
</evidence>
<evidence type="ECO:0000256" key="7">
    <source>
        <dbReference type="ARBA" id="ARBA00023170"/>
    </source>
</evidence>
<keyword evidence="8 9" id="KW-0807">Transducer</keyword>
<dbReference type="EMBL" id="CACRXK020004104">
    <property type="protein sequence ID" value="CAB4001508.1"/>
    <property type="molecule type" value="Genomic_DNA"/>
</dbReference>
<dbReference type="PROSITE" id="PS00237">
    <property type="entry name" value="G_PROTEIN_RECEP_F1_1"/>
    <property type="match status" value="1"/>
</dbReference>
<dbReference type="GO" id="GO:0004930">
    <property type="term" value="F:G protein-coupled receptor activity"/>
    <property type="evidence" value="ECO:0007669"/>
    <property type="project" value="UniProtKB-KW"/>
</dbReference>
<dbReference type="InterPro" id="IPR017452">
    <property type="entry name" value="GPCR_Rhodpsn_7TM"/>
</dbReference>
<evidence type="ECO:0000256" key="8">
    <source>
        <dbReference type="ARBA" id="ARBA00023224"/>
    </source>
</evidence>
<keyword evidence="11" id="KW-1185">Reference proteome</keyword>
<organism evidence="10 11">
    <name type="scientific">Paramuricea clavata</name>
    <name type="common">Red gorgonian</name>
    <name type="synonym">Violescent sea-whip</name>
    <dbReference type="NCBI Taxonomy" id="317549"/>
    <lineage>
        <taxon>Eukaryota</taxon>
        <taxon>Metazoa</taxon>
        <taxon>Cnidaria</taxon>
        <taxon>Anthozoa</taxon>
        <taxon>Octocorallia</taxon>
        <taxon>Malacalcyonacea</taxon>
        <taxon>Plexauridae</taxon>
        <taxon>Paramuricea</taxon>
    </lineage>
</organism>
<evidence type="ECO:0000313" key="10">
    <source>
        <dbReference type="EMBL" id="CAB4001508.1"/>
    </source>
</evidence>
<keyword evidence="5 9" id="KW-0297">G-protein coupled receptor</keyword>
<evidence type="ECO:0000256" key="2">
    <source>
        <dbReference type="ARBA" id="ARBA00022475"/>
    </source>
</evidence>
<protein>
    <submittedName>
        <fullName evidence="10">Melanocortin receptor 3</fullName>
    </submittedName>
</protein>
<dbReference type="SUPFAM" id="SSF81321">
    <property type="entry name" value="Family A G protein-coupled receptor-like"/>
    <property type="match status" value="1"/>
</dbReference>
<keyword evidence="6" id="KW-0472">Membrane</keyword>
<comment type="caution">
    <text evidence="10">The sequence shown here is derived from an EMBL/GenBank/DDBJ whole genome shotgun (WGS) entry which is preliminary data.</text>
</comment>
<dbReference type="OrthoDB" id="9946013at2759"/>
<dbReference type="PRINTS" id="PR00237">
    <property type="entry name" value="GPCRRHODOPSN"/>
</dbReference>
<accession>A0A6S7ICN8</accession>
<dbReference type="CDD" id="cd00637">
    <property type="entry name" value="7tm_classA_rhodopsin-like"/>
    <property type="match status" value="1"/>
</dbReference>
<keyword evidence="4" id="KW-1133">Transmembrane helix</keyword>
<evidence type="ECO:0000256" key="9">
    <source>
        <dbReference type="RuleBase" id="RU000688"/>
    </source>
</evidence>
<dbReference type="Proteomes" id="UP001152795">
    <property type="component" value="Unassembled WGS sequence"/>
</dbReference>
<dbReference type="Gene3D" id="1.20.1070.10">
    <property type="entry name" value="Rhodopsin 7-helix transmembrane proteins"/>
    <property type="match status" value="1"/>
</dbReference>
<name>A0A6S7ICN8_PARCT</name>
<dbReference type="PANTHER" id="PTHR24249:SF372">
    <property type="entry name" value="G-PROTEIN COUPLED RECEPTORS FAMILY 1 PROFILE DOMAIN-CONTAINING PROTEIN"/>
    <property type="match status" value="1"/>
</dbReference>
<dbReference type="GO" id="GO:0005886">
    <property type="term" value="C:plasma membrane"/>
    <property type="evidence" value="ECO:0007669"/>
    <property type="project" value="UniProtKB-SubCell"/>
</dbReference>
<evidence type="ECO:0000256" key="4">
    <source>
        <dbReference type="ARBA" id="ARBA00022989"/>
    </source>
</evidence>
<evidence type="ECO:0000256" key="5">
    <source>
        <dbReference type="ARBA" id="ARBA00023040"/>
    </source>
</evidence>
<reference evidence="10" key="1">
    <citation type="submission" date="2020-04" db="EMBL/GenBank/DDBJ databases">
        <authorList>
            <person name="Alioto T."/>
            <person name="Alioto T."/>
            <person name="Gomez Garrido J."/>
        </authorList>
    </citation>
    <scope>NUCLEOTIDE SEQUENCE</scope>
    <source>
        <strain evidence="10">A484AB</strain>
    </source>
</reference>
<dbReference type="InterPro" id="IPR000276">
    <property type="entry name" value="GPCR_Rhodpsn"/>
</dbReference>
<dbReference type="AlphaFoldDB" id="A0A6S7ICN8"/>
<dbReference type="InterPro" id="IPR050569">
    <property type="entry name" value="TAAR"/>
</dbReference>
<dbReference type="PROSITE" id="PS50262">
    <property type="entry name" value="G_PROTEIN_RECEP_F1_2"/>
    <property type="match status" value="1"/>
</dbReference>
<sequence>MEIIHRRRTNVFCQFFTSAEITALKVCYSFLGSVGLIENIGVILVLLSKRVMLDVPSNWFVLSLAVADAVTCLAVIFLVFIIDVKIGTTLIAIFATIVQFAMFSSTGNLSLLTFNRFLSVYSSLRYTAFMTINRAKRLVCVPWISVGLITVFLGYSFQEGIENASYIGNAYYTVLIIVISALNVYMFKQASDKRKVDAQNAVPSFKRKLLKREYRLFIRLLIVNLTFFGSCIPVMIMLYLYPTKESRQTSSFRYKITWFYLVSVLNAAIDPLVYSINHPIFKRYFNKFQNMLYSKTSAVPYVFEQV</sequence>
<dbReference type="Pfam" id="PF00001">
    <property type="entry name" value="7tm_1"/>
    <property type="match status" value="1"/>
</dbReference>